<gene>
    <name evidence="10" type="ORF">KHA91_11960</name>
</gene>
<dbReference type="Gene3D" id="3.40.47.10">
    <property type="match status" value="2"/>
</dbReference>
<dbReference type="PROSITE" id="PS00099">
    <property type="entry name" value="THIOLASE_3"/>
    <property type="match status" value="1"/>
</dbReference>
<organism evidence="10 11">
    <name type="scientific">Lederbergia citrea</name>
    <dbReference type="NCBI Taxonomy" id="2833581"/>
    <lineage>
        <taxon>Bacteria</taxon>
        <taxon>Bacillati</taxon>
        <taxon>Bacillota</taxon>
        <taxon>Bacilli</taxon>
        <taxon>Bacillales</taxon>
        <taxon>Bacillaceae</taxon>
        <taxon>Lederbergia</taxon>
    </lineage>
</organism>
<dbReference type="PROSITE" id="PS00737">
    <property type="entry name" value="THIOLASE_2"/>
    <property type="match status" value="1"/>
</dbReference>
<evidence type="ECO:0000256" key="4">
    <source>
        <dbReference type="ARBA" id="ARBA00023315"/>
    </source>
</evidence>
<dbReference type="RefSeq" id="WP_213098467.1">
    <property type="nucleotide sequence ID" value="NZ_JAGYPH010000002.1"/>
</dbReference>
<evidence type="ECO:0000256" key="2">
    <source>
        <dbReference type="ARBA" id="ARBA00012705"/>
    </source>
</evidence>
<dbReference type="InterPro" id="IPR020610">
    <property type="entry name" value="Thiolase_AS"/>
</dbReference>
<evidence type="ECO:0000256" key="5">
    <source>
        <dbReference type="ARBA" id="ARBA00030755"/>
    </source>
</evidence>
<dbReference type="NCBIfam" id="NF006086">
    <property type="entry name" value="PRK08235.1"/>
    <property type="match status" value="1"/>
</dbReference>
<name>A0A942UML1_9BACI</name>
<evidence type="ECO:0000313" key="10">
    <source>
        <dbReference type="EMBL" id="MBS4223460.1"/>
    </source>
</evidence>
<evidence type="ECO:0000259" key="9">
    <source>
        <dbReference type="Pfam" id="PF02803"/>
    </source>
</evidence>
<evidence type="ECO:0000313" key="11">
    <source>
        <dbReference type="Proteomes" id="UP000676456"/>
    </source>
</evidence>
<dbReference type="PIRSF" id="PIRSF000429">
    <property type="entry name" value="Ac-CoA_Ac_transf"/>
    <property type="match status" value="1"/>
</dbReference>
<dbReference type="EC" id="2.3.1.9" evidence="2"/>
<dbReference type="InterPro" id="IPR002155">
    <property type="entry name" value="Thiolase"/>
</dbReference>
<dbReference type="InterPro" id="IPR020616">
    <property type="entry name" value="Thiolase_N"/>
</dbReference>
<dbReference type="GO" id="GO:0003985">
    <property type="term" value="F:acetyl-CoA C-acetyltransferase activity"/>
    <property type="evidence" value="ECO:0007669"/>
    <property type="project" value="UniProtKB-EC"/>
</dbReference>
<dbReference type="EMBL" id="JAGYPN010000002">
    <property type="protein sequence ID" value="MBS4223460.1"/>
    <property type="molecule type" value="Genomic_DNA"/>
</dbReference>
<comment type="similarity">
    <text evidence="1 7">Belongs to the thiolase-like superfamily. Thiolase family.</text>
</comment>
<dbReference type="FunFam" id="3.40.47.10:FF:000010">
    <property type="entry name" value="Acetyl-CoA acetyltransferase (Thiolase)"/>
    <property type="match status" value="1"/>
</dbReference>
<dbReference type="InterPro" id="IPR020615">
    <property type="entry name" value="Thiolase_acyl_enz_int_AS"/>
</dbReference>
<dbReference type="NCBIfam" id="TIGR01930">
    <property type="entry name" value="AcCoA-C-Actrans"/>
    <property type="match status" value="1"/>
</dbReference>
<dbReference type="InterPro" id="IPR020613">
    <property type="entry name" value="Thiolase_CS"/>
</dbReference>
<dbReference type="Pfam" id="PF00108">
    <property type="entry name" value="Thiolase_N"/>
    <property type="match status" value="1"/>
</dbReference>
<feature type="active site" description="Proton acceptor" evidence="6">
    <location>
        <position position="379"/>
    </location>
</feature>
<proteinExistence type="inferred from homology"/>
<feature type="active site" description="Acyl-thioester intermediate" evidence="6">
    <location>
        <position position="88"/>
    </location>
</feature>
<dbReference type="PANTHER" id="PTHR18919">
    <property type="entry name" value="ACETYL-COA C-ACYLTRANSFERASE"/>
    <property type="match status" value="1"/>
</dbReference>
<reference evidence="10 11" key="1">
    <citation type="submission" date="2021-05" db="EMBL/GenBank/DDBJ databases">
        <title>Novel Bacillus species.</title>
        <authorList>
            <person name="Liu G."/>
        </authorList>
    </citation>
    <scope>NUCLEOTIDE SEQUENCE [LARGE SCALE GENOMIC DNA]</scope>
    <source>
        <strain evidence="10 11">FJAT-49682</strain>
    </source>
</reference>
<keyword evidence="4 7" id="KW-0012">Acyltransferase</keyword>
<keyword evidence="3 7" id="KW-0808">Transferase</keyword>
<evidence type="ECO:0000259" key="8">
    <source>
        <dbReference type="Pfam" id="PF00108"/>
    </source>
</evidence>
<dbReference type="AlphaFoldDB" id="A0A942UML1"/>
<dbReference type="Proteomes" id="UP000676456">
    <property type="component" value="Unassembled WGS sequence"/>
</dbReference>
<dbReference type="PROSITE" id="PS00098">
    <property type="entry name" value="THIOLASE_1"/>
    <property type="match status" value="1"/>
</dbReference>
<accession>A0A942UML1</accession>
<dbReference type="Pfam" id="PF02803">
    <property type="entry name" value="Thiolase_C"/>
    <property type="match status" value="1"/>
</dbReference>
<keyword evidence="11" id="KW-1185">Reference proteome</keyword>
<dbReference type="SUPFAM" id="SSF53901">
    <property type="entry name" value="Thiolase-like"/>
    <property type="match status" value="2"/>
</dbReference>
<evidence type="ECO:0000256" key="3">
    <source>
        <dbReference type="ARBA" id="ARBA00022679"/>
    </source>
</evidence>
<feature type="domain" description="Thiolase N-terminal" evidence="8">
    <location>
        <begin position="5"/>
        <end position="263"/>
    </location>
</feature>
<dbReference type="InterPro" id="IPR016039">
    <property type="entry name" value="Thiolase-like"/>
</dbReference>
<comment type="caution">
    <text evidence="10">The sequence shown here is derived from an EMBL/GenBank/DDBJ whole genome shotgun (WGS) entry which is preliminary data.</text>
</comment>
<protein>
    <recommendedName>
        <fullName evidence="2">acetyl-CoA C-acetyltransferase</fullName>
        <ecNumber evidence="2">2.3.1.9</ecNumber>
    </recommendedName>
    <alternativeName>
        <fullName evidence="5">Acetoacetyl-CoA thiolase</fullName>
    </alternativeName>
</protein>
<evidence type="ECO:0000256" key="6">
    <source>
        <dbReference type="PIRSR" id="PIRSR000429-1"/>
    </source>
</evidence>
<dbReference type="PANTHER" id="PTHR18919:SF107">
    <property type="entry name" value="ACETYL-COA ACETYLTRANSFERASE, CYTOSOLIC"/>
    <property type="match status" value="1"/>
</dbReference>
<feature type="domain" description="Thiolase C-terminal" evidence="9">
    <location>
        <begin position="271"/>
        <end position="391"/>
    </location>
</feature>
<dbReference type="CDD" id="cd00751">
    <property type="entry name" value="thiolase"/>
    <property type="match status" value="1"/>
</dbReference>
<feature type="active site" description="Proton acceptor" evidence="6">
    <location>
        <position position="349"/>
    </location>
</feature>
<sequence>MAKTVILAGARTPFGKFGGGLSSLTASELGGIAVKEALKRADVAPEEVQEVILGTVLQGGQGQLPSRQAARKAGIPWEVKTETINKVCASGMRAVTLGDQIIRAGDEEVIVAGGMESMSNAPYMLPNARWGYKMGDSAVVDLLTHDGLTCSFSGVHMGTYGNSTAREYEITREAQDEWALRSHERAVKAIEDGKLAEEIVAVEVPQRKGNPITLKDDEAPRKDTTIEKLAKLRSVFDKDGTITAGNAPGVNDGAAALVLMSEERANREGKEPLAYLLGHADVAVEAKDFPQTPGLVINKLLEKTGKSLEEIALFEINEAFAAVALTSNKIANLDPEKVNVNGGAVALGHPIGASGARIILTLIYELKRRGGGLGIASICSGGGQGDAVLIEVPKQ</sequence>
<evidence type="ECO:0000256" key="7">
    <source>
        <dbReference type="RuleBase" id="RU003557"/>
    </source>
</evidence>
<dbReference type="InterPro" id="IPR020617">
    <property type="entry name" value="Thiolase_C"/>
</dbReference>
<evidence type="ECO:0000256" key="1">
    <source>
        <dbReference type="ARBA" id="ARBA00010982"/>
    </source>
</evidence>